<dbReference type="PANTHER" id="PTHR43586:SF8">
    <property type="entry name" value="CYSTEINE DESULFURASE 1, CHLOROPLASTIC"/>
    <property type="match status" value="1"/>
</dbReference>
<feature type="domain" description="Aminotransferase class V" evidence="7">
    <location>
        <begin position="38"/>
        <end position="408"/>
    </location>
</feature>
<reference evidence="8 9" key="1">
    <citation type="submission" date="2021-01" db="EMBL/GenBank/DDBJ databases">
        <title>Whole genome shotgun sequence of Verrucosispora qiuiae NBRC 106684.</title>
        <authorList>
            <person name="Komaki H."/>
            <person name="Tamura T."/>
        </authorList>
    </citation>
    <scope>NUCLEOTIDE SEQUENCE [LARGE SCALE GENOMIC DNA]</scope>
    <source>
        <strain evidence="8 9">NBRC 106684</strain>
    </source>
</reference>
<dbReference type="EMBL" id="BOPC01000064">
    <property type="protein sequence ID" value="GIJ29211.1"/>
    <property type="molecule type" value="Genomic_DNA"/>
</dbReference>
<dbReference type="InterPro" id="IPR015422">
    <property type="entry name" value="PyrdxlP-dep_Trfase_small"/>
</dbReference>
<evidence type="ECO:0000256" key="1">
    <source>
        <dbReference type="ARBA" id="ARBA00001933"/>
    </source>
</evidence>
<evidence type="ECO:0000256" key="4">
    <source>
        <dbReference type="ARBA" id="ARBA00022679"/>
    </source>
</evidence>
<keyword evidence="9" id="KW-1185">Reference proteome</keyword>
<name>A0ABQ4JG13_9ACTN</name>
<dbReference type="RefSeq" id="WP_204036688.1">
    <property type="nucleotide sequence ID" value="NZ_BOPC01000064.1"/>
</dbReference>
<dbReference type="InterPro" id="IPR010970">
    <property type="entry name" value="Cys_dSase_SufS"/>
</dbReference>
<comment type="catalytic activity">
    <reaction evidence="6">
        <text>(sulfur carrier)-H + L-cysteine = (sulfur carrier)-SH + L-alanine</text>
        <dbReference type="Rhea" id="RHEA:43892"/>
        <dbReference type="Rhea" id="RHEA-COMP:14737"/>
        <dbReference type="Rhea" id="RHEA-COMP:14739"/>
        <dbReference type="ChEBI" id="CHEBI:29917"/>
        <dbReference type="ChEBI" id="CHEBI:35235"/>
        <dbReference type="ChEBI" id="CHEBI:57972"/>
        <dbReference type="ChEBI" id="CHEBI:64428"/>
        <dbReference type="EC" id="2.8.1.7"/>
    </reaction>
</comment>
<dbReference type="InterPro" id="IPR000192">
    <property type="entry name" value="Aminotrans_V_dom"/>
</dbReference>
<comment type="caution">
    <text evidence="8">The sequence shown here is derived from an EMBL/GenBank/DDBJ whole genome shotgun (WGS) entry which is preliminary data.</text>
</comment>
<organism evidence="8 9">
    <name type="scientific">Micromonospora qiuiae</name>
    <dbReference type="NCBI Taxonomy" id="502268"/>
    <lineage>
        <taxon>Bacteria</taxon>
        <taxon>Bacillati</taxon>
        <taxon>Actinomycetota</taxon>
        <taxon>Actinomycetes</taxon>
        <taxon>Micromonosporales</taxon>
        <taxon>Micromonosporaceae</taxon>
        <taxon>Micromonospora</taxon>
    </lineage>
</organism>
<keyword evidence="4" id="KW-0808">Transferase</keyword>
<evidence type="ECO:0000259" key="7">
    <source>
        <dbReference type="Pfam" id="PF00266"/>
    </source>
</evidence>
<dbReference type="Proteomes" id="UP000653076">
    <property type="component" value="Unassembled WGS sequence"/>
</dbReference>
<dbReference type="PIRSF" id="PIRSF005572">
    <property type="entry name" value="NifS"/>
    <property type="match status" value="1"/>
</dbReference>
<dbReference type="InterPro" id="IPR015424">
    <property type="entry name" value="PyrdxlP-dep_Trfase"/>
</dbReference>
<evidence type="ECO:0000256" key="5">
    <source>
        <dbReference type="ARBA" id="ARBA00022898"/>
    </source>
</evidence>
<dbReference type="Gene3D" id="3.40.640.10">
    <property type="entry name" value="Type I PLP-dependent aspartate aminotransferase-like (Major domain)"/>
    <property type="match status" value="1"/>
</dbReference>
<evidence type="ECO:0000256" key="6">
    <source>
        <dbReference type="ARBA" id="ARBA00050776"/>
    </source>
</evidence>
<comment type="similarity">
    <text evidence="2">Belongs to the class-V pyridoxal-phosphate-dependent aminotransferase family. Csd subfamily.</text>
</comment>
<evidence type="ECO:0000313" key="8">
    <source>
        <dbReference type="EMBL" id="GIJ29211.1"/>
    </source>
</evidence>
<sequence length="435" mass="46923">MNNTMNLPVDEHTANDEWARKVRAEFPFFQQPDVEPIVYIDNGATTQMPRSVIDAMANYYATSNSNGGRGMYRLSLTSTELHHRARERTAGFIGADVDEIVFTKNATESVNLVARTFGKSVVGAGDEVLITGMEHHSNMLPWRQLCERVGARLVVVPAADGVPVSPEEFECHLSPRTKMAAITHISNVLGTVNPVAELVEVAHRHGVPVLIDGAQAISRRPVDVRAIGADFYAFSAHKMYGPAGVGILYAKRKHLTQMPMHHLGGGSVLDASYDRDLLLMPAPYRFEPGTPNIAGAVGLAAAIDFLDSLGWDSIVEHDAALAVAAAIGLSAVDGVRVLGDPVRNKGGIVSFVVEGMHPYDVGNHLNEHNVAVRTGVHCAIPLVDSLDVVGTVRASFGVYNTMADVESLISAIRTASPGMWTTDYPNERLLPEHKA</sequence>
<dbReference type="EC" id="2.8.1.7" evidence="3"/>
<dbReference type="InterPro" id="IPR016454">
    <property type="entry name" value="Cysteine_dSase"/>
</dbReference>
<dbReference type="CDD" id="cd06453">
    <property type="entry name" value="SufS_like"/>
    <property type="match status" value="1"/>
</dbReference>
<accession>A0ABQ4JG13</accession>
<evidence type="ECO:0000256" key="2">
    <source>
        <dbReference type="ARBA" id="ARBA00010447"/>
    </source>
</evidence>
<dbReference type="PANTHER" id="PTHR43586">
    <property type="entry name" value="CYSTEINE DESULFURASE"/>
    <property type="match status" value="1"/>
</dbReference>
<keyword evidence="5" id="KW-0663">Pyridoxal phosphate</keyword>
<protein>
    <recommendedName>
        <fullName evidence="3">cysteine desulfurase</fullName>
        <ecNumber evidence="3">2.8.1.7</ecNumber>
    </recommendedName>
</protein>
<gene>
    <name evidence="8" type="ORF">Vqi01_43730</name>
</gene>
<comment type="cofactor">
    <cofactor evidence="1">
        <name>pyridoxal 5'-phosphate</name>
        <dbReference type="ChEBI" id="CHEBI:597326"/>
    </cofactor>
</comment>
<dbReference type="Pfam" id="PF00266">
    <property type="entry name" value="Aminotran_5"/>
    <property type="match status" value="1"/>
</dbReference>
<proteinExistence type="inferred from homology"/>
<dbReference type="SUPFAM" id="SSF53383">
    <property type="entry name" value="PLP-dependent transferases"/>
    <property type="match status" value="1"/>
</dbReference>
<evidence type="ECO:0000313" key="9">
    <source>
        <dbReference type="Proteomes" id="UP000653076"/>
    </source>
</evidence>
<dbReference type="InterPro" id="IPR015421">
    <property type="entry name" value="PyrdxlP-dep_Trfase_major"/>
</dbReference>
<evidence type="ECO:0000256" key="3">
    <source>
        <dbReference type="ARBA" id="ARBA00012239"/>
    </source>
</evidence>
<dbReference type="Gene3D" id="3.90.1150.10">
    <property type="entry name" value="Aspartate Aminotransferase, domain 1"/>
    <property type="match status" value="1"/>
</dbReference>